<proteinExistence type="predicted"/>
<evidence type="ECO:0000313" key="3">
    <source>
        <dbReference type="EMBL" id="WWC60671.1"/>
    </source>
</evidence>
<dbReference type="EMBL" id="KI894029">
    <property type="protein sequence ID" value="OBR87244.1"/>
    <property type="molecule type" value="Genomic_DNA"/>
</dbReference>
<keyword evidence="4" id="KW-1185">Reference proteome</keyword>
<name>A0A1A6AB14_9TREE</name>
<protein>
    <submittedName>
        <fullName evidence="2">Uncharacterized protein</fullName>
    </submittedName>
</protein>
<dbReference type="EMBL" id="CP144532">
    <property type="protein sequence ID" value="WWC60671.1"/>
    <property type="molecule type" value="Genomic_DNA"/>
</dbReference>
<organism evidence="2">
    <name type="scientific">Kwoniella dejecticola CBS 10117</name>
    <dbReference type="NCBI Taxonomy" id="1296121"/>
    <lineage>
        <taxon>Eukaryota</taxon>
        <taxon>Fungi</taxon>
        <taxon>Dikarya</taxon>
        <taxon>Basidiomycota</taxon>
        <taxon>Agaricomycotina</taxon>
        <taxon>Tremellomycetes</taxon>
        <taxon>Tremellales</taxon>
        <taxon>Cryptococcaceae</taxon>
        <taxon>Kwoniella</taxon>
    </lineage>
</organism>
<reference evidence="3" key="3">
    <citation type="submission" date="2024-02" db="EMBL/GenBank/DDBJ databases">
        <title>Comparative genomics of Cryptococcus and Kwoniella reveals pathogenesis evolution and contrasting modes of karyotype evolution via chromosome fusion or intercentromeric recombination.</title>
        <authorList>
            <person name="Coelho M.A."/>
            <person name="David-Palma M."/>
            <person name="Shea T."/>
            <person name="Bowers K."/>
            <person name="McGinley-Smith S."/>
            <person name="Mohammad A.W."/>
            <person name="Gnirke A."/>
            <person name="Yurkov A.M."/>
            <person name="Nowrousian M."/>
            <person name="Sun S."/>
            <person name="Cuomo C.A."/>
            <person name="Heitman J."/>
        </authorList>
    </citation>
    <scope>NUCLEOTIDE SEQUENCE</scope>
    <source>
        <strain evidence="3">CBS 10117</strain>
    </source>
</reference>
<dbReference type="KEGG" id="kdj:28966968"/>
<feature type="compositionally biased region" description="Low complexity" evidence="1">
    <location>
        <begin position="196"/>
        <end position="210"/>
    </location>
</feature>
<evidence type="ECO:0000256" key="1">
    <source>
        <dbReference type="SAM" id="MobiDB-lite"/>
    </source>
</evidence>
<dbReference type="AlphaFoldDB" id="A0A1A6AB14"/>
<feature type="region of interest" description="Disordered" evidence="1">
    <location>
        <begin position="192"/>
        <end position="212"/>
    </location>
</feature>
<gene>
    <name evidence="2" type="ORF">I303_03269</name>
    <name evidence="3" type="ORF">I303_103246</name>
</gene>
<reference evidence="3" key="2">
    <citation type="submission" date="2013-07" db="EMBL/GenBank/DDBJ databases">
        <authorList>
            <consortium name="The Broad Institute Genome Sequencing Platform"/>
            <person name="Cuomo C."/>
            <person name="Litvintseva A."/>
            <person name="Chen Y."/>
            <person name="Heitman J."/>
            <person name="Sun S."/>
            <person name="Springer D."/>
            <person name="Dromer F."/>
            <person name="Young S.K."/>
            <person name="Zeng Q."/>
            <person name="Gargeya S."/>
            <person name="Fitzgerald M."/>
            <person name="Abouelleil A."/>
            <person name="Alvarado L."/>
            <person name="Berlin A.M."/>
            <person name="Chapman S.B."/>
            <person name="Dewar J."/>
            <person name="Goldberg J."/>
            <person name="Griggs A."/>
            <person name="Gujja S."/>
            <person name="Hansen M."/>
            <person name="Howarth C."/>
            <person name="Imamovic A."/>
            <person name="Larimer J."/>
            <person name="McCowan C."/>
            <person name="Murphy C."/>
            <person name="Pearson M."/>
            <person name="Priest M."/>
            <person name="Roberts A."/>
            <person name="Saif S."/>
            <person name="Shea T."/>
            <person name="Sykes S."/>
            <person name="Wortman J."/>
            <person name="Nusbaum C."/>
            <person name="Birren B."/>
        </authorList>
    </citation>
    <scope>NUCLEOTIDE SEQUENCE</scope>
    <source>
        <strain evidence="3">CBS 10117</strain>
    </source>
</reference>
<accession>A0A1A6AB14</accession>
<dbReference type="VEuPathDB" id="FungiDB:I303_03269"/>
<evidence type="ECO:0000313" key="2">
    <source>
        <dbReference type="EMBL" id="OBR87244.1"/>
    </source>
</evidence>
<dbReference type="GeneID" id="28966968"/>
<evidence type="ECO:0000313" key="4">
    <source>
        <dbReference type="Proteomes" id="UP000078595"/>
    </source>
</evidence>
<sequence>MTPEERQSLRECIIRNLTTATPEIVETWETEWAGGNSRDNRLFSVDRIEKKLRATYSEIAETLLTRGEIPASTYEIGVFGKIDNRRYVAGREAWTATLRFKCFTSNQIQIQDENENADDQVRVGTELQSRWISPVKVELVDDPPERLASIRPNSMHRLEDYEAYYSNIRPKLASTPATPGFSTAAYTHASGIHAGPSTSPSTSTSTLPSPDQAWNRAYDDLERTKDNAQLTNATQALYTACSSYIQRLESIDNPALGLNESILNRLALTMETDACRVLKTSGVLGRTIPLRQSRIPKFTLVGSAIHKQDPYFRFTGTYKGTIPLPDEEELVLNDVPFAYEVSDDTSFPW</sequence>
<dbReference type="RefSeq" id="XP_018265086.1">
    <property type="nucleotide sequence ID" value="XM_018406592.1"/>
</dbReference>
<reference evidence="2" key="1">
    <citation type="submission" date="2013-07" db="EMBL/GenBank/DDBJ databases">
        <title>The Genome Sequence of Cryptococcus dejecticola CBS10117.</title>
        <authorList>
            <consortium name="The Broad Institute Genome Sequencing Platform"/>
            <person name="Cuomo C."/>
            <person name="Litvintseva A."/>
            <person name="Chen Y."/>
            <person name="Heitman J."/>
            <person name="Sun S."/>
            <person name="Springer D."/>
            <person name="Dromer F."/>
            <person name="Young S.K."/>
            <person name="Zeng Q."/>
            <person name="Gargeya S."/>
            <person name="Fitzgerald M."/>
            <person name="Abouelleil A."/>
            <person name="Alvarado L."/>
            <person name="Berlin A.M."/>
            <person name="Chapman S.B."/>
            <person name="Dewar J."/>
            <person name="Goldberg J."/>
            <person name="Griggs A."/>
            <person name="Gujja S."/>
            <person name="Hansen M."/>
            <person name="Howarth C."/>
            <person name="Imamovic A."/>
            <person name="Larimer J."/>
            <person name="McCowan C."/>
            <person name="Murphy C."/>
            <person name="Pearson M."/>
            <person name="Priest M."/>
            <person name="Roberts A."/>
            <person name="Saif S."/>
            <person name="Shea T."/>
            <person name="Sykes S."/>
            <person name="Wortman J."/>
            <person name="Nusbaum C."/>
            <person name="Birren B."/>
        </authorList>
    </citation>
    <scope>NUCLEOTIDE SEQUENCE [LARGE SCALE GENOMIC DNA]</scope>
    <source>
        <strain evidence="2">CBS 10117</strain>
    </source>
</reference>
<dbReference type="Proteomes" id="UP000078595">
    <property type="component" value="Chromosome 3"/>
</dbReference>